<reference evidence="1 2" key="2">
    <citation type="submission" date="2020-03" db="EMBL/GenBank/DDBJ databases">
        <authorList>
            <person name="Ichikawa N."/>
            <person name="Kimura A."/>
            <person name="Kitahashi Y."/>
            <person name="Uohara A."/>
        </authorList>
    </citation>
    <scope>NUCLEOTIDE SEQUENCE [LARGE SCALE GENOMIC DNA]</scope>
    <source>
        <strain evidence="1 2">NBRC 107702</strain>
    </source>
</reference>
<dbReference type="EMBL" id="AP022870">
    <property type="protein sequence ID" value="BCB79521.1"/>
    <property type="molecule type" value="Genomic_DNA"/>
</dbReference>
<evidence type="ECO:0008006" key="3">
    <source>
        <dbReference type="Google" id="ProtNLM"/>
    </source>
</evidence>
<dbReference type="KEGG" id="pfla:Pflav_059310"/>
<evidence type="ECO:0000313" key="2">
    <source>
        <dbReference type="Proteomes" id="UP000502508"/>
    </source>
</evidence>
<dbReference type="Proteomes" id="UP000502508">
    <property type="component" value="Chromosome"/>
</dbReference>
<reference evidence="1 2" key="1">
    <citation type="submission" date="2020-03" db="EMBL/GenBank/DDBJ databases">
        <title>Whole genome shotgun sequence of Phytohabitans flavus NBRC 107702.</title>
        <authorList>
            <person name="Komaki H."/>
            <person name="Tamura T."/>
        </authorList>
    </citation>
    <scope>NUCLEOTIDE SEQUENCE [LARGE SCALE GENOMIC DNA]</scope>
    <source>
        <strain evidence="1 2">NBRC 107702</strain>
    </source>
</reference>
<gene>
    <name evidence="1" type="ORF">Pflav_059310</name>
</gene>
<dbReference type="AlphaFoldDB" id="A0A6F8Y0M2"/>
<name>A0A6F8Y0M2_9ACTN</name>
<evidence type="ECO:0000313" key="1">
    <source>
        <dbReference type="EMBL" id="BCB79521.1"/>
    </source>
</evidence>
<organism evidence="1 2">
    <name type="scientific">Phytohabitans flavus</name>
    <dbReference type="NCBI Taxonomy" id="1076124"/>
    <lineage>
        <taxon>Bacteria</taxon>
        <taxon>Bacillati</taxon>
        <taxon>Actinomycetota</taxon>
        <taxon>Actinomycetes</taxon>
        <taxon>Micromonosporales</taxon>
        <taxon>Micromonosporaceae</taxon>
    </lineage>
</organism>
<keyword evidence="2" id="KW-1185">Reference proteome</keyword>
<sequence length="118" mass="13248">MSLRLLLGARPPIGAVAARRRHNVLARAQELALIETMRDRFPDQLDLNAPLWKASTMSPLSPTAAARYLRAWGLSTREPVDRACPLCAESVVRWRQALELGRCRFGPRTASLLRFLGR</sequence>
<protein>
    <recommendedName>
        <fullName evidence="3">Winged helix-turn helix domain-containing protein</fullName>
    </recommendedName>
</protein>
<accession>A0A6F8Y0M2</accession>
<proteinExistence type="predicted"/>